<feature type="compositionally biased region" description="Basic residues" evidence="1">
    <location>
        <begin position="256"/>
        <end position="267"/>
    </location>
</feature>
<feature type="compositionally biased region" description="Basic and acidic residues" evidence="1">
    <location>
        <begin position="1"/>
        <end position="30"/>
    </location>
</feature>
<sequence>MSKHSSKAEKSLLRETAHPSHEEMDMDEHSSYQPPRDFFLSSTKSKSVFDVEDLQDDDKELWLIRVPTELSIKDLEGLKLQVPDPTIPHTPLGNLRKGSSRFNVYRVIEDALAANENGGDMRGMGGQEMKGLRCLVPSVKKEGKLCFAPIAQHMTINQVVQLPDASSIAEEIRNKPVVKREHPAGLKMRFRPYGFDTGVKNTKATVVAEPDSSTSAKKERKEKKDKKEKKEKKKRTEENNDGDVMVAEAEAVKEPPKKKKKSKKAEE</sequence>
<dbReference type="EMBL" id="RBNI01019488">
    <property type="protein sequence ID" value="RUO96837.1"/>
    <property type="molecule type" value="Genomic_DNA"/>
</dbReference>
<organism evidence="2 3">
    <name type="scientific">Jimgerdemannia flammicorona</name>
    <dbReference type="NCBI Taxonomy" id="994334"/>
    <lineage>
        <taxon>Eukaryota</taxon>
        <taxon>Fungi</taxon>
        <taxon>Fungi incertae sedis</taxon>
        <taxon>Mucoromycota</taxon>
        <taxon>Mucoromycotina</taxon>
        <taxon>Endogonomycetes</taxon>
        <taxon>Endogonales</taxon>
        <taxon>Endogonaceae</taxon>
        <taxon>Jimgerdemannia</taxon>
    </lineage>
</organism>
<accession>A0A433A2C3</accession>
<dbReference type="GO" id="GO:0006360">
    <property type="term" value="P:transcription by RNA polymerase I"/>
    <property type="evidence" value="ECO:0007669"/>
    <property type="project" value="InterPro"/>
</dbReference>
<evidence type="ECO:0000313" key="2">
    <source>
        <dbReference type="EMBL" id="RUO96837.1"/>
    </source>
</evidence>
<keyword evidence="3" id="KW-1185">Reference proteome</keyword>
<name>A0A433A2C3_9FUNG</name>
<reference evidence="2 3" key="1">
    <citation type="journal article" date="2018" name="New Phytol.">
        <title>Phylogenomics of Endogonaceae and evolution of mycorrhizas within Mucoromycota.</title>
        <authorList>
            <person name="Chang Y."/>
            <person name="Desiro A."/>
            <person name="Na H."/>
            <person name="Sandor L."/>
            <person name="Lipzen A."/>
            <person name="Clum A."/>
            <person name="Barry K."/>
            <person name="Grigoriev I.V."/>
            <person name="Martin F.M."/>
            <person name="Stajich J.E."/>
            <person name="Smith M.E."/>
            <person name="Bonito G."/>
            <person name="Spatafora J.W."/>
        </authorList>
    </citation>
    <scope>NUCLEOTIDE SEQUENCE [LARGE SCALE GENOMIC DNA]</scope>
    <source>
        <strain evidence="2 3">GMNB39</strain>
    </source>
</reference>
<gene>
    <name evidence="2" type="ORF">BC936DRAFT_141384</name>
</gene>
<proteinExistence type="predicted"/>
<dbReference type="Gene3D" id="6.20.250.70">
    <property type="match status" value="1"/>
</dbReference>
<feature type="compositionally biased region" description="Basic residues" evidence="1">
    <location>
        <begin position="218"/>
        <end position="233"/>
    </location>
</feature>
<dbReference type="AlphaFoldDB" id="A0A433A2C3"/>
<dbReference type="Proteomes" id="UP000268093">
    <property type="component" value="Unassembled WGS sequence"/>
</dbReference>
<dbReference type="InterPro" id="IPR053263">
    <property type="entry name" value="Euk_RPA34_RNAP_subunit"/>
</dbReference>
<dbReference type="PANTHER" id="PTHR28155">
    <property type="entry name" value="ACR243WP"/>
    <property type="match status" value="1"/>
</dbReference>
<dbReference type="OrthoDB" id="76224at2759"/>
<feature type="region of interest" description="Disordered" evidence="1">
    <location>
        <begin position="206"/>
        <end position="267"/>
    </location>
</feature>
<protein>
    <recommendedName>
        <fullName evidence="4">DNA-directed RNA polymerase I subunit RPA34.5-domain-containing protein</fullName>
    </recommendedName>
</protein>
<evidence type="ECO:0000313" key="3">
    <source>
        <dbReference type="Proteomes" id="UP000268093"/>
    </source>
</evidence>
<dbReference type="PANTHER" id="PTHR28155:SF1">
    <property type="entry name" value="DNA-DIRECTED RNA POLYMERASE I SUBUNIT RPA34.5-DOMAIN-CONTAINING PROTEIN"/>
    <property type="match status" value="1"/>
</dbReference>
<dbReference type="Pfam" id="PF08208">
    <property type="entry name" value="RNA_polI_A34"/>
    <property type="match status" value="1"/>
</dbReference>
<evidence type="ECO:0008006" key="4">
    <source>
        <dbReference type="Google" id="ProtNLM"/>
    </source>
</evidence>
<evidence type="ECO:0000256" key="1">
    <source>
        <dbReference type="SAM" id="MobiDB-lite"/>
    </source>
</evidence>
<dbReference type="InterPro" id="IPR013240">
    <property type="entry name" value="DNA-dir_RNA_pol1_su_RPA34"/>
</dbReference>
<comment type="caution">
    <text evidence="2">The sequence shown here is derived from an EMBL/GenBank/DDBJ whole genome shotgun (WGS) entry which is preliminary data.</text>
</comment>
<feature type="region of interest" description="Disordered" evidence="1">
    <location>
        <begin position="1"/>
        <end position="38"/>
    </location>
</feature>